<organism evidence="1 2">
    <name type="scientific">Kickxella alabastrina</name>
    <dbReference type="NCBI Taxonomy" id="61397"/>
    <lineage>
        <taxon>Eukaryota</taxon>
        <taxon>Fungi</taxon>
        <taxon>Fungi incertae sedis</taxon>
        <taxon>Zoopagomycota</taxon>
        <taxon>Kickxellomycotina</taxon>
        <taxon>Kickxellomycetes</taxon>
        <taxon>Kickxellales</taxon>
        <taxon>Kickxellaceae</taxon>
        <taxon>Kickxella</taxon>
    </lineage>
</organism>
<reference evidence="1" key="1">
    <citation type="submission" date="2022-07" db="EMBL/GenBank/DDBJ databases">
        <title>Phylogenomic reconstructions and comparative analyses of Kickxellomycotina fungi.</title>
        <authorList>
            <person name="Reynolds N.K."/>
            <person name="Stajich J.E."/>
            <person name="Barry K."/>
            <person name="Grigoriev I.V."/>
            <person name="Crous P."/>
            <person name="Smith M.E."/>
        </authorList>
    </citation>
    <scope>NUCLEOTIDE SEQUENCE</scope>
    <source>
        <strain evidence="1">Benny 63K</strain>
    </source>
</reference>
<name>A0ACC1IA76_9FUNG</name>
<sequence>MARRTNASGGQRQQTTKDDDESGSAAKTSQSAQPKTTPANEGVAGVTSINKADVSKNISRRLLIIRRKLQRAEASEKKKESGGQISAEQEAMVASIDTLRALVQELGYLSGPVTNGGEHDEKEHIASIDRAIEEQAREKTLASEALVYQHILRLVFAVNEKLLRVDAGAVADGDRTVLVGFYRLVLAGVGDCVGDEVSLPPLVTINHLRQLSQRALDPVDGLVLMAGGVESVAVSYAKIAAIVDSVVAAPTVDVETPLLRPSVLVTGQVGSVSGVKMPKLMPLFMQNDAGSEETDIDFNTQVVVPPGGLTFIASAEMVEGSDSDSLYGDDNEDTEKHGSAPDITVAMSMPEAVHVDISAQDPAIDAAHVGGFVHPVKSLAQSIGQGVLGNVRVEQVESESVAAAAAVSQADTTSMVMPDPAAHPALLLEAALLPVGFNPYGVGHHAAAAAAGSIPSWSAAGGTSAGSMGPGMYGVMPMPYPPHIAMQYGYMPPHMYGMQTMSPVAGVAPPGAIMPDGVSPLVGISVSGSGSGIVPDHQQQKQIIGAVIPGNPPAPTAENEMWMGGNINTIGGDVKPNQHMHGVSALDNISAAPNVANVAGVAAPLPMMAPMLNIDPYQHAMAAAAAAVSAGYAMNSPFMYPHIDASNLSTAATGGGSEHNESPQNLGQQVVQHVVQHQVIPQQQHQQQPNYQGQGYRRRGSGSNSNSSGGGYGQDQGQGGQGKGQQSQDGGAGFGNSDRVSANDGSAASGSSGYYARQQ</sequence>
<proteinExistence type="predicted"/>
<accession>A0ACC1IA76</accession>
<dbReference type="Proteomes" id="UP001150581">
    <property type="component" value="Unassembled WGS sequence"/>
</dbReference>
<comment type="caution">
    <text evidence="1">The sequence shown here is derived from an EMBL/GenBank/DDBJ whole genome shotgun (WGS) entry which is preliminary data.</text>
</comment>
<gene>
    <name evidence="1" type="ORF">LPJ66_007184</name>
</gene>
<evidence type="ECO:0000313" key="1">
    <source>
        <dbReference type="EMBL" id="KAJ1890970.1"/>
    </source>
</evidence>
<protein>
    <submittedName>
        <fullName evidence="1">Uncharacterized protein</fullName>
    </submittedName>
</protein>
<dbReference type="EMBL" id="JANBPG010001242">
    <property type="protein sequence ID" value="KAJ1890970.1"/>
    <property type="molecule type" value="Genomic_DNA"/>
</dbReference>
<evidence type="ECO:0000313" key="2">
    <source>
        <dbReference type="Proteomes" id="UP001150581"/>
    </source>
</evidence>
<keyword evidence="2" id="KW-1185">Reference proteome</keyword>